<dbReference type="InterPro" id="IPR043502">
    <property type="entry name" value="DNA/RNA_pol_sf"/>
</dbReference>
<comment type="caution">
    <text evidence="3">The sequence shown here is derived from an EMBL/GenBank/DDBJ whole genome shotgun (WGS) entry which is preliminary data.</text>
</comment>
<dbReference type="InterPro" id="IPR041577">
    <property type="entry name" value="RT_RNaseH_2"/>
</dbReference>
<keyword evidence="4" id="KW-1185">Reference proteome</keyword>
<dbReference type="PANTHER" id="PTHR33327">
    <property type="entry name" value="ENDONUCLEASE"/>
    <property type="match status" value="1"/>
</dbReference>
<dbReference type="Pfam" id="PF17919">
    <property type="entry name" value="RT_RNaseH_2"/>
    <property type="match status" value="1"/>
</dbReference>
<dbReference type="OrthoDB" id="6433758at2759"/>
<proteinExistence type="predicted"/>
<evidence type="ECO:0000313" key="4">
    <source>
        <dbReference type="Proteomes" id="UP000801492"/>
    </source>
</evidence>
<evidence type="ECO:0000313" key="3">
    <source>
        <dbReference type="EMBL" id="KAF2886534.1"/>
    </source>
</evidence>
<accession>A0A8K0CHT4</accession>
<evidence type="ECO:0000259" key="2">
    <source>
        <dbReference type="Pfam" id="PF17919"/>
    </source>
</evidence>
<dbReference type="Proteomes" id="UP000801492">
    <property type="component" value="Unassembled WGS sequence"/>
</dbReference>
<feature type="region of interest" description="Disordered" evidence="1">
    <location>
        <begin position="1"/>
        <end position="22"/>
    </location>
</feature>
<evidence type="ECO:0000256" key="1">
    <source>
        <dbReference type="SAM" id="MobiDB-lite"/>
    </source>
</evidence>
<feature type="compositionally biased region" description="Polar residues" evidence="1">
    <location>
        <begin position="1"/>
        <end position="16"/>
    </location>
</feature>
<reference evidence="3" key="1">
    <citation type="submission" date="2019-08" db="EMBL/GenBank/DDBJ databases">
        <title>The genome of the North American firefly Photinus pyralis.</title>
        <authorList>
            <consortium name="Photinus pyralis genome working group"/>
            <person name="Fallon T.R."/>
            <person name="Sander Lower S.E."/>
            <person name="Weng J.-K."/>
        </authorList>
    </citation>
    <scope>NUCLEOTIDE SEQUENCE</scope>
    <source>
        <strain evidence="3">TRF0915ILg1</strain>
        <tissue evidence="3">Whole body</tissue>
    </source>
</reference>
<dbReference type="GO" id="GO:0071897">
    <property type="term" value="P:DNA biosynthetic process"/>
    <property type="evidence" value="ECO:0007669"/>
    <property type="project" value="UniProtKB-ARBA"/>
</dbReference>
<dbReference type="SUPFAM" id="SSF56672">
    <property type="entry name" value="DNA/RNA polymerases"/>
    <property type="match status" value="1"/>
</dbReference>
<sequence length="223" mass="25478">MSQENNNSCANKQQAAGNDLLPPNHNFIDRPIYVEDIWDIIESAQEDKYYAAKEKLLNIFKESEDKRIKRLATGLNLGNEKPSQFLRRMKALAGEDITEKVLRTLWINKIPGNITNIFPISDENLDKLSKLADKIAEINPHSEIYSRVSLALCTDASELAIEAVLQQYEGDGWKPIAAFSRKLTTAQKAYCTMTENYWYNKGFFNIYPNFLPRLFTSTDTTIS</sequence>
<gene>
    <name evidence="3" type="ORF">ILUMI_19639</name>
</gene>
<protein>
    <recommendedName>
        <fullName evidence="2">Reverse transcriptase/retrotransposon-derived protein RNase H-like domain-containing protein</fullName>
    </recommendedName>
</protein>
<dbReference type="AlphaFoldDB" id="A0A8K0CHT4"/>
<name>A0A8K0CHT4_IGNLU</name>
<feature type="domain" description="Reverse transcriptase/retrotransposon-derived protein RNase H-like" evidence="2">
    <location>
        <begin position="148"/>
        <end position="193"/>
    </location>
</feature>
<dbReference type="PANTHER" id="PTHR33327:SF3">
    <property type="entry name" value="RNA-DIRECTED DNA POLYMERASE"/>
    <property type="match status" value="1"/>
</dbReference>
<dbReference type="EMBL" id="VTPC01087367">
    <property type="protein sequence ID" value="KAF2886534.1"/>
    <property type="molecule type" value="Genomic_DNA"/>
</dbReference>
<organism evidence="3 4">
    <name type="scientific">Ignelater luminosus</name>
    <name type="common">Cucubano</name>
    <name type="synonym">Pyrophorus luminosus</name>
    <dbReference type="NCBI Taxonomy" id="2038154"/>
    <lineage>
        <taxon>Eukaryota</taxon>
        <taxon>Metazoa</taxon>
        <taxon>Ecdysozoa</taxon>
        <taxon>Arthropoda</taxon>
        <taxon>Hexapoda</taxon>
        <taxon>Insecta</taxon>
        <taxon>Pterygota</taxon>
        <taxon>Neoptera</taxon>
        <taxon>Endopterygota</taxon>
        <taxon>Coleoptera</taxon>
        <taxon>Polyphaga</taxon>
        <taxon>Elateriformia</taxon>
        <taxon>Elateroidea</taxon>
        <taxon>Elateridae</taxon>
        <taxon>Agrypninae</taxon>
        <taxon>Pyrophorini</taxon>
        <taxon>Ignelater</taxon>
    </lineage>
</organism>